<reference evidence="2" key="2">
    <citation type="submission" date="2014-07" db="EMBL/GenBank/DDBJ databases">
        <authorList>
            <person name="Hull J."/>
        </authorList>
    </citation>
    <scope>NUCLEOTIDE SEQUENCE</scope>
</reference>
<evidence type="ECO:0000313" key="3">
    <source>
        <dbReference type="EMBL" id="JAQ13267.1"/>
    </source>
</evidence>
<gene>
    <name evidence="2" type="primary">SPS4</name>
    <name evidence="2" type="ORF">CM83_2742</name>
    <name evidence="3" type="ORF">g.14239</name>
</gene>
<name>A0A0A9ZGA6_LYGHE</name>
<accession>A0A0A9ZGA6</accession>
<reference evidence="2" key="1">
    <citation type="journal article" date="2014" name="PLoS ONE">
        <title>Transcriptome-Based Identification of ABC Transporters in the Western Tarnished Plant Bug Lygus hesperus.</title>
        <authorList>
            <person name="Hull J.J."/>
            <person name="Chaney K."/>
            <person name="Geib S.M."/>
            <person name="Fabrick J.A."/>
            <person name="Brent C.S."/>
            <person name="Walsh D."/>
            <person name="Lavine L.C."/>
        </authorList>
    </citation>
    <scope>NUCLEOTIDE SEQUENCE</scope>
</reference>
<organism evidence="2">
    <name type="scientific">Lygus hesperus</name>
    <name type="common">Western plant bug</name>
    <dbReference type="NCBI Taxonomy" id="30085"/>
    <lineage>
        <taxon>Eukaryota</taxon>
        <taxon>Metazoa</taxon>
        <taxon>Ecdysozoa</taxon>
        <taxon>Arthropoda</taxon>
        <taxon>Hexapoda</taxon>
        <taxon>Insecta</taxon>
        <taxon>Pterygota</taxon>
        <taxon>Neoptera</taxon>
        <taxon>Paraneoptera</taxon>
        <taxon>Hemiptera</taxon>
        <taxon>Heteroptera</taxon>
        <taxon>Panheteroptera</taxon>
        <taxon>Cimicomorpha</taxon>
        <taxon>Miridae</taxon>
        <taxon>Mirini</taxon>
        <taxon>Lygus</taxon>
    </lineage>
</organism>
<proteinExistence type="predicted"/>
<dbReference type="EMBL" id="GDHC01005362">
    <property type="protein sequence ID" value="JAQ13267.1"/>
    <property type="molecule type" value="Transcribed_RNA"/>
</dbReference>
<feature type="compositionally biased region" description="Low complexity" evidence="1">
    <location>
        <begin position="59"/>
        <end position="76"/>
    </location>
</feature>
<dbReference type="EMBL" id="GBHO01000005">
    <property type="protein sequence ID" value="JAG43599.1"/>
    <property type="molecule type" value="Transcribed_RNA"/>
</dbReference>
<reference evidence="3" key="3">
    <citation type="journal article" date="2016" name="Gigascience">
        <title>De novo construction of an expanded transcriptome assembly for the western tarnished plant bug, Lygus hesperus.</title>
        <authorList>
            <person name="Tassone E.E."/>
            <person name="Geib S.M."/>
            <person name="Hall B."/>
            <person name="Fabrick J.A."/>
            <person name="Brent C.S."/>
            <person name="Hull J.J."/>
        </authorList>
    </citation>
    <scope>NUCLEOTIDE SEQUENCE</scope>
</reference>
<evidence type="ECO:0000256" key="1">
    <source>
        <dbReference type="SAM" id="MobiDB-lite"/>
    </source>
</evidence>
<sequence length="113" mass="13004">MRTDSFVRFKKHPYWVDFYEEAKNLEMFHVDPSGNIVFSAKASIQEALTDNLPSRLDFSTTEESTNEESSNIQSTTQVSTRTARRVTEELAKKRGLFHMVTPRTENSMNEPPS</sequence>
<evidence type="ECO:0000313" key="2">
    <source>
        <dbReference type="EMBL" id="JAG43599.1"/>
    </source>
</evidence>
<protein>
    <submittedName>
        <fullName evidence="2">Sporulation-specific protein 4</fullName>
    </submittedName>
</protein>
<feature type="region of interest" description="Disordered" evidence="1">
    <location>
        <begin position="54"/>
        <end position="83"/>
    </location>
</feature>
<dbReference type="AlphaFoldDB" id="A0A0A9ZGA6"/>